<keyword evidence="8" id="KW-1185">Reference proteome</keyword>
<keyword evidence="1" id="KW-0805">Transcription regulation</keyword>
<dbReference type="InterPro" id="IPR025996">
    <property type="entry name" value="MT1864/Rv1816-like_C"/>
</dbReference>
<feature type="compositionally biased region" description="Basic and acidic residues" evidence="5">
    <location>
        <begin position="158"/>
        <end position="192"/>
    </location>
</feature>
<evidence type="ECO:0000259" key="6">
    <source>
        <dbReference type="PROSITE" id="PS50977"/>
    </source>
</evidence>
<keyword evidence="2 4" id="KW-0238">DNA-binding</keyword>
<dbReference type="Pfam" id="PF00440">
    <property type="entry name" value="TetR_N"/>
    <property type="match status" value="1"/>
</dbReference>
<dbReference type="Pfam" id="PF13305">
    <property type="entry name" value="TetR_C_33"/>
    <property type="match status" value="1"/>
</dbReference>
<dbReference type="GO" id="GO:0003700">
    <property type="term" value="F:DNA-binding transcription factor activity"/>
    <property type="evidence" value="ECO:0007669"/>
    <property type="project" value="TreeGrafter"/>
</dbReference>
<evidence type="ECO:0000256" key="5">
    <source>
        <dbReference type="SAM" id="MobiDB-lite"/>
    </source>
</evidence>
<evidence type="ECO:0000256" key="1">
    <source>
        <dbReference type="ARBA" id="ARBA00023015"/>
    </source>
</evidence>
<gene>
    <name evidence="7" type="ORF">SAMN05443287_105217</name>
</gene>
<dbReference type="SUPFAM" id="SSF46689">
    <property type="entry name" value="Homeodomain-like"/>
    <property type="match status" value="1"/>
</dbReference>
<protein>
    <submittedName>
        <fullName evidence="7">DNA-binding transcriptional regulator, AcrR family</fullName>
    </submittedName>
</protein>
<evidence type="ECO:0000313" key="8">
    <source>
        <dbReference type="Proteomes" id="UP000198707"/>
    </source>
</evidence>
<dbReference type="PANTHER" id="PTHR30055:SF220">
    <property type="entry name" value="TETR-FAMILY REGULATORY PROTEIN"/>
    <property type="match status" value="1"/>
</dbReference>
<dbReference type="GO" id="GO:0000976">
    <property type="term" value="F:transcription cis-regulatory region binding"/>
    <property type="evidence" value="ECO:0007669"/>
    <property type="project" value="TreeGrafter"/>
</dbReference>
<evidence type="ECO:0000313" key="7">
    <source>
        <dbReference type="EMBL" id="SEJ55216.1"/>
    </source>
</evidence>
<dbReference type="SUPFAM" id="SSF48498">
    <property type="entry name" value="Tetracyclin repressor-like, C-terminal domain"/>
    <property type="match status" value="2"/>
</dbReference>
<dbReference type="PANTHER" id="PTHR30055">
    <property type="entry name" value="HTH-TYPE TRANSCRIPTIONAL REGULATOR RUTR"/>
    <property type="match status" value="1"/>
</dbReference>
<dbReference type="InterPro" id="IPR009057">
    <property type="entry name" value="Homeodomain-like_sf"/>
</dbReference>
<reference evidence="8" key="1">
    <citation type="submission" date="2016-10" db="EMBL/GenBank/DDBJ databases">
        <authorList>
            <person name="Varghese N."/>
            <person name="Submissions S."/>
        </authorList>
    </citation>
    <scope>NUCLEOTIDE SEQUENCE [LARGE SCALE GENOMIC DNA]</scope>
    <source>
        <strain evidence="8">CGMCC 4.7038</strain>
    </source>
</reference>
<dbReference type="Gene3D" id="1.10.357.10">
    <property type="entry name" value="Tetracycline Repressor, domain 2"/>
    <property type="match status" value="2"/>
</dbReference>
<dbReference type="PROSITE" id="PS50977">
    <property type="entry name" value="HTH_TETR_2"/>
    <property type="match status" value="1"/>
</dbReference>
<dbReference type="InterPro" id="IPR001647">
    <property type="entry name" value="HTH_TetR"/>
</dbReference>
<proteinExistence type="predicted"/>
<dbReference type="STRING" id="1144548.SAMN05443287_105217"/>
<evidence type="ECO:0000256" key="2">
    <source>
        <dbReference type="ARBA" id="ARBA00023125"/>
    </source>
</evidence>
<dbReference type="AlphaFoldDB" id="A0A1H6ZRC9"/>
<dbReference type="OrthoDB" id="3173376at2"/>
<organism evidence="7 8">
    <name type="scientific">Micromonospora phaseoli</name>
    <dbReference type="NCBI Taxonomy" id="1144548"/>
    <lineage>
        <taxon>Bacteria</taxon>
        <taxon>Bacillati</taxon>
        <taxon>Actinomycetota</taxon>
        <taxon>Actinomycetes</taxon>
        <taxon>Micromonosporales</taxon>
        <taxon>Micromonosporaceae</taxon>
        <taxon>Micromonospora</taxon>
    </lineage>
</organism>
<dbReference type="InterPro" id="IPR050109">
    <property type="entry name" value="HTH-type_TetR-like_transc_reg"/>
</dbReference>
<evidence type="ECO:0000256" key="3">
    <source>
        <dbReference type="ARBA" id="ARBA00023163"/>
    </source>
</evidence>
<feature type="domain" description="HTH tetR-type" evidence="6">
    <location>
        <begin position="10"/>
        <end position="70"/>
    </location>
</feature>
<name>A0A1H6ZRC9_9ACTN</name>
<dbReference type="RefSeq" id="WP_092380633.1">
    <property type="nucleotide sequence ID" value="NZ_FNYV01000005.1"/>
</dbReference>
<feature type="region of interest" description="Disordered" evidence="5">
    <location>
        <begin position="135"/>
        <end position="200"/>
    </location>
</feature>
<dbReference type="EMBL" id="FNYV01000005">
    <property type="protein sequence ID" value="SEJ55216.1"/>
    <property type="molecule type" value="Genomic_DNA"/>
</dbReference>
<dbReference type="InterPro" id="IPR036271">
    <property type="entry name" value="Tet_transcr_reg_TetR-rel_C_sf"/>
</dbReference>
<accession>A0A1H6ZRC9</accession>
<sequence>MTGTRGYHHGDLRRALLDVAVTAIEESGPAALSLRELARRAGVSHAAPAHHFGDRAGLFTALAVQGFDSLAEALDGAGGELLDLGVAYVDFAVRHRAHFEVMFQPDLYRADAAEVRAARERAGAALRAGVATLPALPAQPTLPESRPGTAAHPGTADRSADGADRPRDAADRPRDAADRPRDAADRPRDAADRPGGLDGPQGDVLAAWSIVHGFATLWLAGALPAGVGDDPGEAARTVIRRVFIPAPDPN</sequence>
<feature type="DNA-binding region" description="H-T-H motif" evidence="4">
    <location>
        <begin position="33"/>
        <end position="52"/>
    </location>
</feature>
<evidence type="ECO:0000256" key="4">
    <source>
        <dbReference type="PROSITE-ProRule" id="PRU00335"/>
    </source>
</evidence>
<keyword evidence="3" id="KW-0804">Transcription</keyword>
<dbReference type="Proteomes" id="UP000198707">
    <property type="component" value="Unassembled WGS sequence"/>
</dbReference>